<feature type="transmembrane region" description="Helical" evidence="1">
    <location>
        <begin position="91"/>
        <end position="106"/>
    </location>
</feature>
<sequence length="107" mass="11977">MAVFNKWVALKIVEFLFCVACLVAKRVASDDEARLALLLQKLSREWSLLTSVTWDNVGSAFADATYGGYVIITFGLVFARVYQEIPRGRRVLEGILLGFGLLFFLVV</sequence>
<gene>
    <name evidence="3" type="ORF">LSINAPIS_LOCUS346</name>
</gene>
<protein>
    <submittedName>
        <fullName evidence="3">Uncharacterized protein</fullName>
    </submittedName>
</protein>
<keyword evidence="1" id="KW-0812">Transmembrane</keyword>
<feature type="signal peptide" evidence="2">
    <location>
        <begin position="1"/>
        <end position="24"/>
    </location>
</feature>
<evidence type="ECO:0000256" key="2">
    <source>
        <dbReference type="SAM" id="SignalP"/>
    </source>
</evidence>
<keyword evidence="1" id="KW-0472">Membrane</keyword>
<keyword evidence="1" id="KW-1133">Transmembrane helix</keyword>
<reference evidence="3 4" key="1">
    <citation type="submission" date="2017-07" db="EMBL/GenBank/DDBJ databases">
        <authorList>
            <person name="Talla V."/>
            <person name="Backstrom N."/>
        </authorList>
    </citation>
    <scope>NUCLEOTIDE SEQUENCE [LARGE SCALE GENOMIC DNA]</scope>
</reference>
<organism evidence="3 4">
    <name type="scientific">Leptidea sinapis</name>
    <dbReference type="NCBI Taxonomy" id="189913"/>
    <lineage>
        <taxon>Eukaryota</taxon>
        <taxon>Metazoa</taxon>
        <taxon>Ecdysozoa</taxon>
        <taxon>Arthropoda</taxon>
        <taxon>Hexapoda</taxon>
        <taxon>Insecta</taxon>
        <taxon>Pterygota</taxon>
        <taxon>Neoptera</taxon>
        <taxon>Endopterygota</taxon>
        <taxon>Lepidoptera</taxon>
        <taxon>Glossata</taxon>
        <taxon>Ditrysia</taxon>
        <taxon>Papilionoidea</taxon>
        <taxon>Pieridae</taxon>
        <taxon>Dismorphiinae</taxon>
        <taxon>Leptidea</taxon>
    </lineage>
</organism>
<name>A0A5E4PMN3_9NEOP</name>
<dbReference type="AlphaFoldDB" id="A0A5E4PMN3"/>
<feature type="transmembrane region" description="Helical" evidence="1">
    <location>
        <begin position="57"/>
        <end position="79"/>
    </location>
</feature>
<evidence type="ECO:0000313" key="4">
    <source>
        <dbReference type="Proteomes" id="UP000324832"/>
    </source>
</evidence>
<dbReference type="Proteomes" id="UP000324832">
    <property type="component" value="Unassembled WGS sequence"/>
</dbReference>
<accession>A0A5E4PMN3</accession>
<evidence type="ECO:0000313" key="3">
    <source>
        <dbReference type="EMBL" id="VVC86546.1"/>
    </source>
</evidence>
<evidence type="ECO:0000256" key="1">
    <source>
        <dbReference type="SAM" id="Phobius"/>
    </source>
</evidence>
<feature type="chain" id="PRO_5022723647" evidence="2">
    <location>
        <begin position="25"/>
        <end position="107"/>
    </location>
</feature>
<dbReference type="EMBL" id="FZQP02000004">
    <property type="protein sequence ID" value="VVC86546.1"/>
    <property type="molecule type" value="Genomic_DNA"/>
</dbReference>
<proteinExistence type="predicted"/>
<keyword evidence="2" id="KW-0732">Signal</keyword>
<keyword evidence="4" id="KW-1185">Reference proteome</keyword>